<dbReference type="GeneID" id="24804953"/>
<dbReference type="OrthoDB" id="142907at2157"/>
<feature type="transmembrane region" description="Helical" evidence="1">
    <location>
        <begin position="63"/>
        <end position="81"/>
    </location>
</feature>
<dbReference type="Proteomes" id="UP000033072">
    <property type="component" value="Chromosome"/>
</dbReference>
<accession>A0A0E3S0L6</accession>
<reference evidence="2 3" key="1">
    <citation type="submission" date="2014-07" db="EMBL/GenBank/DDBJ databases">
        <title>Methanogenic archaea and the global carbon cycle.</title>
        <authorList>
            <person name="Henriksen J.R."/>
            <person name="Luke J."/>
            <person name="Reinhart S."/>
            <person name="Benedict M.N."/>
            <person name="Youngblut N.D."/>
            <person name="Metcalf M.E."/>
            <person name="Whitaker R.J."/>
            <person name="Metcalf W.W."/>
        </authorList>
    </citation>
    <scope>NUCLEOTIDE SEQUENCE [LARGE SCALE GENOMIC DNA]</scope>
    <source>
        <strain evidence="2 3">Z-7289</strain>
    </source>
</reference>
<keyword evidence="3" id="KW-1185">Reference proteome</keyword>
<feature type="transmembrane region" description="Helical" evidence="1">
    <location>
        <begin position="101"/>
        <end position="119"/>
    </location>
</feature>
<dbReference type="EMBL" id="CP009515">
    <property type="protein sequence ID" value="AKB73536.1"/>
    <property type="molecule type" value="Genomic_DNA"/>
</dbReference>
<proteinExistence type="predicted"/>
<keyword evidence="1" id="KW-0812">Transmembrane</keyword>
<dbReference type="PATRIC" id="fig|1434111.4.peg.354"/>
<name>A0A0E3S0L6_9EURY</name>
<dbReference type="InterPro" id="IPR018723">
    <property type="entry name" value="DUF2254_membrane"/>
</dbReference>
<evidence type="ECO:0000313" key="2">
    <source>
        <dbReference type="EMBL" id="AKB73536.1"/>
    </source>
</evidence>
<dbReference type="Pfam" id="PF10011">
    <property type="entry name" value="DUF2254"/>
    <property type="match status" value="1"/>
</dbReference>
<evidence type="ECO:0008006" key="4">
    <source>
        <dbReference type="Google" id="ProtNLM"/>
    </source>
</evidence>
<dbReference type="AlphaFoldDB" id="A0A0E3S0L6"/>
<evidence type="ECO:0000256" key="1">
    <source>
        <dbReference type="SAM" id="Phobius"/>
    </source>
</evidence>
<feature type="transmembrane region" description="Helical" evidence="1">
    <location>
        <begin position="20"/>
        <end position="43"/>
    </location>
</feature>
<organism evidence="2 3">
    <name type="scientific">Methanosarcina lacustris Z-7289</name>
    <dbReference type="NCBI Taxonomy" id="1434111"/>
    <lineage>
        <taxon>Archaea</taxon>
        <taxon>Methanobacteriati</taxon>
        <taxon>Methanobacteriota</taxon>
        <taxon>Stenosarchaea group</taxon>
        <taxon>Methanomicrobia</taxon>
        <taxon>Methanosarcinales</taxon>
        <taxon>Methanosarcinaceae</taxon>
        <taxon>Methanosarcina</taxon>
    </lineage>
</organism>
<keyword evidence="1" id="KW-0472">Membrane</keyword>
<gene>
    <name evidence="2" type="ORF">MSLAZ_0275</name>
</gene>
<dbReference type="HOGENOM" id="CLU_340303_0_0_2"/>
<sequence>MLKNMYKDYTKKYRSLPYVLILILVFIVTYFISRPFFGVYIGFYTSDIESARYLLSTLIQSEAAILAIVVTLSLVAVQQTASSYSTRVIEVFKSINSNPDFYILIGIYFSAIIYEMWVLKQLNADNFGNIANFKHSLFSSFEAHIWICYAFGIFSLLSLFPYIQNTLDLLKPLNMIEQISKNISQETIESFVSTRMKISDDISKIISKETTESAVYTGIKEGNLFSKITLQKEIKLFDDVGIEEDIPLSTERPEEEREIKKSIVASFQHQDHTKNSLIAHESLELNGNSDDNPIQQILDIWISSQIKHDFTTSKYGLYKLLNCIETFTEDKISLKFHTGIVRSFEEFAIFSIILKDIDSSYSFIHYLEKTGIKAVEQKIEPVVNIVLNSLNDISIVATEQKMEDIAIWAALSIKNIGIKYLNEDPINRTSNEDPFNVIVAGIEMNLRFIGKNAAELKLEKETLFIAKFLRDIGKESINNKLIFETRQSIKYLEEIGRWSIRQELEEPITMIGILLDELGVKALILDPGESASKQELKEFEILITVCSNFIGNFGKLAVEKNFEYTAKNAVITLRNIGVYVAQRRFILGTTASLSSIKSIGIMLAEQGIDHAVETAVLSLREIGEISIKNNMNDQAIKALSLIDEFIDFSVRKNMGNSIKSIVLSFKSFGRIAIQKNLIHIINGIIISLENIGTIAAKQKMDIVVKNSIHVLRNIADLSINSKNEKNTLKTLQSIDNIGNLSVINKLEYSTEEAAISIREIGSKAIQVKLTQIAYQSKSSLENILSIACDTKLFNHSIILESLEELSDMINAYDDTHFPQMYTDVSLIFRFARYS</sequence>
<dbReference type="KEGG" id="mls:MSLAZ_0275"/>
<dbReference type="RefSeq" id="WP_048124389.1">
    <property type="nucleotide sequence ID" value="NZ_CP009515.1"/>
</dbReference>
<keyword evidence="1" id="KW-1133">Transmembrane helix</keyword>
<evidence type="ECO:0000313" key="3">
    <source>
        <dbReference type="Proteomes" id="UP000033072"/>
    </source>
</evidence>
<protein>
    <recommendedName>
        <fullName evidence="4">DUF2254 domain-containing protein</fullName>
    </recommendedName>
</protein>